<evidence type="ECO:0000256" key="1">
    <source>
        <dbReference type="ARBA" id="ARBA00008595"/>
    </source>
</evidence>
<feature type="disulfide bond" description="In form B" evidence="7">
    <location>
        <begin position="47"/>
        <end position="376"/>
    </location>
</feature>
<dbReference type="GO" id="GO:0004064">
    <property type="term" value="F:arylesterase activity"/>
    <property type="evidence" value="ECO:0007669"/>
    <property type="project" value="InterPro"/>
</dbReference>
<name>A0AAW2Z3J2_9EUKA</name>
<dbReference type="PANTHER" id="PTHR11799:SF12">
    <property type="entry name" value="PARAOXONASE-RELATED"/>
    <property type="match status" value="1"/>
</dbReference>
<dbReference type="InterPro" id="IPR002640">
    <property type="entry name" value="Arylesterase"/>
</dbReference>
<evidence type="ECO:0000256" key="7">
    <source>
        <dbReference type="PIRSR" id="PIRSR602640-3"/>
    </source>
</evidence>
<evidence type="ECO:0000256" key="3">
    <source>
        <dbReference type="ARBA" id="ARBA00023157"/>
    </source>
</evidence>
<evidence type="ECO:0000256" key="4">
    <source>
        <dbReference type="ARBA" id="ARBA00023180"/>
    </source>
</evidence>
<evidence type="ECO:0000256" key="2">
    <source>
        <dbReference type="ARBA" id="ARBA00022801"/>
    </source>
</evidence>
<evidence type="ECO:0000313" key="10">
    <source>
        <dbReference type="Proteomes" id="UP001431209"/>
    </source>
</evidence>
<feature type="binding site" evidence="6">
    <location>
        <position position="290"/>
    </location>
    <ligand>
        <name>Ca(2+)</name>
        <dbReference type="ChEBI" id="CHEBI:29108"/>
        <label>1</label>
        <note>catalytic</note>
    </ligand>
</feature>
<keyword evidence="3 7" id="KW-1015">Disulfide bond</keyword>
<dbReference type="Proteomes" id="UP001431209">
    <property type="component" value="Unassembled WGS sequence"/>
</dbReference>
<organism evidence="9 10">
    <name type="scientific">Acrasis kona</name>
    <dbReference type="NCBI Taxonomy" id="1008807"/>
    <lineage>
        <taxon>Eukaryota</taxon>
        <taxon>Discoba</taxon>
        <taxon>Heterolobosea</taxon>
        <taxon>Tetramitia</taxon>
        <taxon>Eutetramitia</taxon>
        <taxon>Acrasidae</taxon>
        <taxon>Acrasis</taxon>
    </lineage>
</organism>
<keyword evidence="6" id="KW-0479">Metal-binding</keyword>
<evidence type="ECO:0000256" key="6">
    <source>
        <dbReference type="PIRSR" id="PIRSR602640-2"/>
    </source>
</evidence>
<feature type="binding site" evidence="6">
    <location>
        <position position="289"/>
    </location>
    <ligand>
        <name>Ca(2+)</name>
        <dbReference type="ChEBI" id="CHEBI:29108"/>
        <label>1</label>
        <note>catalytic</note>
    </ligand>
</feature>
<keyword evidence="8" id="KW-0472">Membrane</keyword>
<dbReference type="EMBL" id="JAOPGA020000995">
    <property type="protein sequence ID" value="KAL0483837.1"/>
    <property type="molecule type" value="Genomic_DNA"/>
</dbReference>
<comment type="similarity">
    <text evidence="1">Belongs to the paraoxonase family.</text>
</comment>
<sequence length="378" mass="42488">MSVYSQTIVVCVALMIAAVGFYLQTIVRLYEIAGFGRQIKQINTNNCNVEFPRKLQGCEDILVFNVDTNPSILLGCSHDINQRRKWFPPISHQNSTIPGVIRDHFYVYNIEERSVVKLKMKGFPKTSDLVLHGFDLVANGNEHLLYAVNHKRQGNGSVIEKFSLQENVLTYLTTFDGNDNRLVNTPNAITVVDHRTDSFYVTNDHYYNHEPAHDVESLLLRPWSHVAFHSKSDGFKIVEDGLTYANGIAKYENKLFVVQSSLGELSVYDVHQDNNLTFVKKISFDYILDNIRLTGGDAYIAGHLSLNAMGKYFKNPNVKSPSAVAKLSIQEIINGNPVPEYVFSDNTGLMNSSTVAVSHSNILFISGLMSRGMLRCEL</sequence>
<feature type="binding site" evidence="6">
    <location>
        <position position="187"/>
    </location>
    <ligand>
        <name>Ca(2+)</name>
        <dbReference type="ChEBI" id="CHEBI:29108"/>
        <label>1</label>
        <note>catalytic</note>
    </ligand>
</feature>
<feature type="binding site" evidence="6">
    <location>
        <position position="60"/>
    </location>
    <ligand>
        <name>Ca(2+)</name>
        <dbReference type="ChEBI" id="CHEBI:29108"/>
        <label>1</label>
        <note>catalytic</note>
    </ligand>
</feature>
<protein>
    <submittedName>
        <fullName evidence="9">Uncharacterized protein</fullName>
    </submittedName>
</protein>
<dbReference type="SUPFAM" id="SSF63829">
    <property type="entry name" value="Calcium-dependent phosphotriesterase"/>
    <property type="match status" value="1"/>
</dbReference>
<reference evidence="9 10" key="1">
    <citation type="submission" date="2024-03" db="EMBL/GenBank/DDBJ databases">
        <title>The Acrasis kona genome and developmental transcriptomes reveal deep origins of eukaryotic multicellular pathways.</title>
        <authorList>
            <person name="Sheikh S."/>
            <person name="Fu C.-J."/>
            <person name="Brown M.W."/>
            <person name="Baldauf S.L."/>
        </authorList>
    </citation>
    <scope>NUCLEOTIDE SEQUENCE [LARGE SCALE GENOMIC DNA]</scope>
    <source>
        <strain evidence="9 10">ATCC MYA-3509</strain>
    </source>
</reference>
<dbReference type="AlphaFoldDB" id="A0AAW2Z3J2"/>
<dbReference type="Pfam" id="PF01731">
    <property type="entry name" value="Arylesterase"/>
    <property type="match status" value="1"/>
</dbReference>
<dbReference type="GO" id="GO:0046872">
    <property type="term" value="F:metal ion binding"/>
    <property type="evidence" value="ECO:0007669"/>
    <property type="project" value="UniProtKB-KW"/>
</dbReference>
<dbReference type="Gene3D" id="2.120.10.30">
    <property type="entry name" value="TolB, C-terminal domain"/>
    <property type="match status" value="1"/>
</dbReference>
<feature type="transmembrane region" description="Helical" evidence="8">
    <location>
        <begin position="6"/>
        <end position="30"/>
    </location>
</feature>
<feature type="active site" description="Proton acceptor" evidence="5">
    <location>
        <position position="132"/>
    </location>
</feature>
<evidence type="ECO:0000256" key="8">
    <source>
        <dbReference type="SAM" id="Phobius"/>
    </source>
</evidence>
<keyword evidence="8" id="KW-1133">Transmembrane helix</keyword>
<gene>
    <name evidence="9" type="ORF">AKO1_014016</name>
</gene>
<dbReference type="PANTHER" id="PTHR11799">
    <property type="entry name" value="PARAOXONASE"/>
    <property type="match status" value="1"/>
</dbReference>
<dbReference type="InterPro" id="IPR051288">
    <property type="entry name" value="Serum_paraoxonase/arylesterase"/>
</dbReference>
<keyword evidence="4" id="KW-0325">Glycoprotein</keyword>
<feature type="binding site" evidence="6">
    <location>
        <position position="246"/>
    </location>
    <ligand>
        <name>Ca(2+)</name>
        <dbReference type="ChEBI" id="CHEBI:29108"/>
        <label>1</label>
        <note>catalytic</note>
    </ligand>
</feature>
<comment type="caution">
    <text evidence="9">The sequence shown here is derived from an EMBL/GenBank/DDBJ whole genome shotgun (WGS) entry which is preliminary data.</text>
</comment>
<keyword evidence="2" id="KW-0378">Hydrolase</keyword>
<evidence type="ECO:0000256" key="5">
    <source>
        <dbReference type="PIRSR" id="PIRSR602640-1"/>
    </source>
</evidence>
<comment type="cofactor">
    <cofactor evidence="6">
        <name>Ca(2+)</name>
        <dbReference type="ChEBI" id="CHEBI:29108"/>
    </cofactor>
    <text evidence="6">Binds 2 calcium ions per subunit.</text>
</comment>
<keyword evidence="10" id="KW-1185">Reference proteome</keyword>
<keyword evidence="8" id="KW-0812">Transmembrane</keyword>
<accession>A0AAW2Z3J2</accession>
<dbReference type="InterPro" id="IPR011042">
    <property type="entry name" value="6-blade_b-propeller_TolB-like"/>
</dbReference>
<keyword evidence="6" id="KW-0106">Calcium</keyword>
<evidence type="ECO:0000313" key="9">
    <source>
        <dbReference type="EMBL" id="KAL0483837.1"/>
    </source>
</evidence>
<proteinExistence type="inferred from homology"/>